<evidence type="ECO:0000256" key="6">
    <source>
        <dbReference type="SAM" id="Phobius"/>
    </source>
</evidence>
<sequence length="305" mass="33761">MVHNNTLIALVCALLACLIWSGNFVIARSVHEWIPPFTLAFGRWTVALFALLPFSLMVLKREWQIVTAHLRYLFFMGFIGVAGFNTLIYLAAHTTTVSHIAIISAATPIFTLLIAGLVGEEKLSRYPVFGAVLACLGALTIINHGDISALFKQAWRPGDILALVAALIWAGWSVGLRFKPAGMSPVTLMTIAMIFGLLGLMPFYGWEIQAHTVDLLSWQTWSVFLYVGIAASLIAWLLWQYSVEKIGSVKTSLIYYTIPIFSSMLAVLFLGESIEIYHFVGFILVFAGIVTSNMRRPTKAAYPPR</sequence>
<feature type="transmembrane region" description="Helical" evidence="6">
    <location>
        <begin position="276"/>
        <end position="295"/>
    </location>
</feature>
<dbReference type="Pfam" id="PF00892">
    <property type="entry name" value="EamA"/>
    <property type="match status" value="2"/>
</dbReference>
<feature type="transmembrane region" description="Helical" evidence="6">
    <location>
        <begin position="186"/>
        <end position="206"/>
    </location>
</feature>
<feature type="transmembrane region" description="Helical" evidence="6">
    <location>
        <begin position="71"/>
        <end position="92"/>
    </location>
</feature>
<dbReference type="EMBL" id="FOUF01000001">
    <property type="protein sequence ID" value="SFL82536.1"/>
    <property type="molecule type" value="Genomic_DNA"/>
</dbReference>
<evidence type="ECO:0000256" key="2">
    <source>
        <dbReference type="ARBA" id="ARBA00022475"/>
    </source>
</evidence>
<dbReference type="RefSeq" id="WP_090665581.1">
    <property type="nucleotide sequence ID" value="NZ_FOUF01000001.1"/>
</dbReference>
<dbReference type="InterPro" id="IPR000620">
    <property type="entry name" value="EamA_dom"/>
</dbReference>
<dbReference type="SUPFAM" id="SSF103481">
    <property type="entry name" value="Multidrug resistance efflux transporter EmrE"/>
    <property type="match status" value="2"/>
</dbReference>
<evidence type="ECO:0000313" key="8">
    <source>
        <dbReference type="EMBL" id="SFL82536.1"/>
    </source>
</evidence>
<evidence type="ECO:0000259" key="7">
    <source>
        <dbReference type="Pfam" id="PF00892"/>
    </source>
</evidence>
<evidence type="ECO:0000256" key="5">
    <source>
        <dbReference type="ARBA" id="ARBA00023136"/>
    </source>
</evidence>
<accession>A0A1I4KV87</accession>
<dbReference type="InterPro" id="IPR037185">
    <property type="entry name" value="EmrE-like"/>
</dbReference>
<dbReference type="PANTHER" id="PTHR42920">
    <property type="entry name" value="OS03G0707200 PROTEIN-RELATED"/>
    <property type="match status" value="1"/>
</dbReference>
<keyword evidence="4 6" id="KW-1133">Transmembrane helix</keyword>
<feature type="transmembrane region" description="Helical" evidence="6">
    <location>
        <begin position="98"/>
        <end position="119"/>
    </location>
</feature>
<comment type="subcellular location">
    <subcellularLocation>
        <location evidence="1">Cell membrane</location>
        <topology evidence="1">Multi-pass membrane protein</topology>
    </subcellularLocation>
</comment>
<feature type="transmembrane region" description="Helical" evidence="6">
    <location>
        <begin position="126"/>
        <end position="142"/>
    </location>
</feature>
<dbReference type="Proteomes" id="UP000199561">
    <property type="component" value="Unassembled WGS sequence"/>
</dbReference>
<reference evidence="8 9" key="1">
    <citation type="submission" date="2016-10" db="EMBL/GenBank/DDBJ databases">
        <authorList>
            <person name="de Groot N.N."/>
        </authorList>
    </citation>
    <scope>NUCLEOTIDE SEQUENCE [LARGE SCALE GENOMIC DNA]</scope>
    <source>
        <strain evidence="8 9">Nm146</strain>
    </source>
</reference>
<protein>
    <submittedName>
        <fullName evidence="8">Permease of the drug/metabolite transporter (DMT) superfamily</fullName>
    </submittedName>
</protein>
<keyword evidence="9" id="KW-1185">Reference proteome</keyword>
<keyword evidence="5 6" id="KW-0472">Membrane</keyword>
<feature type="transmembrane region" description="Helical" evidence="6">
    <location>
        <begin position="253"/>
        <end position="270"/>
    </location>
</feature>
<keyword evidence="3 6" id="KW-0812">Transmembrane</keyword>
<proteinExistence type="predicted"/>
<evidence type="ECO:0000256" key="4">
    <source>
        <dbReference type="ARBA" id="ARBA00022989"/>
    </source>
</evidence>
<keyword evidence="2" id="KW-1003">Cell membrane</keyword>
<feature type="transmembrane region" description="Helical" evidence="6">
    <location>
        <begin position="154"/>
        <end position="174"/>
    </location>
</feature>
<feature type="domain" description="EamA" evidence="7">
    <location>
        <begin position="157"/>
        <end position="292"/>
    </location>
</feature>
<feature type="domain" description="EamA" evidence="7">
    <location>
        <begin position="8"/>
        <end position="142"/>
    </location>
</feature>
<evidence type="ECO:0000313" key="9">
    <source>
        <dbReference type="Proteomes" id="UP000199561"/>
    </source>
</evidence>
<organism evidence="8 9">
    <name type="scientific">Nitrosomonas nitrosa</name>
    <dbReference type="NCBI Taxonomy" id="52442"/>
    <lineage>
        <taxon>Bacteria</taxon>
        <taxon>Pseudomonadati</taxon>
        <taxon>Pseudomonadota</taxon>
        <taxon>Betaproteobacteria</taxon>
        <taxon>Nitrosomonadales</taxon>
        <taxon>Nitrosomonadaceae</taxon>
        <taxon>Nitrosomonas</taxon>
    </lineage>
</organism>
<dbReference type="GO" id="GO:0005886">
    <property type="term" value="C:plasma membrane"/>
    <property type="evidence" value="ECO:0007669"/>
    <property type="project" value="UniProtKB-SubCell"/>
</dbReference>
<evidence type="ECO:0000256" key="3">
    <source>
        <dbReference type="ARBA" id="ARBA00022692"/>
    </source>
</evidence>
<gene>
    <name evidence="8" type="ORF">SAMN05421880_10152</name>
</gene>
<dbReference type="PANTHER" id="PTHR42920:SF11">
    <property type="entry name" value="INNER MEMBRANE PROTEIN YTFF"/>
    <property type="match status" value="1"/>
</dbReference>
<dbReference type="InterPro" id="IPR051258">
    <property type="entry name" value="Diverse_Substrate_Transporter"/>
</dbReference>
<name>A0A1I4KV87_9PROT</name>
<dbReference type="AlphaFoldDB" id="A0A1I4KV87"/>
<evidence type="ECO:0000256" key="1">
    <source>
        <dbReference type="ARBA" id="ARBA00004651"/>
    </source>
</evidence>
<feature type="transmembrane region" description="Helical" evidence="6">
    <location>
        <begin position="218"/>
        <end position="241"/>
    </location>
</feature>
<feature type="transmembrane region" description="Helical" evidence="6">
    <location>
        <begin position="37"/>
        <end position="59"/>
    </location>
</feature>